<dbReference type="InterPro" id="IPR017853">
    <property type="entry name" value="GH"/>
</dbReference>
<dbReference type="Gene3D" id="3.20.20.80">
    <property type="entry name" value="Glycosidases"/>
    <property type="match status" value="1"/>
</dbReference>
<evidence type="ECO:0000313" key="8">
    <source>
        <dbReference type="Proteomes" id="UP000477750"/>
    </source>
</evidence>
<sequence>MRFPAITKARVALLMSTLALVAVPLALSVPAEARPAPASGLRNGGFEEAVATSPVPGWQVAATGANVSLVADARSGRNALKVSFTADGTATVSQVLSRQKASAYDVQVWTRSNGLDGGSVALGGTEWRRTGIPTGAGWTPVTVRGVPTAGGQIEVRFELTGSAGQEVLFDDTALTTGKVVDDFLAGGDLTQLNYIESLGGVFRDETGAVRDPVELMAENGVTLARLRLYNDTGPENHRIGYPDSYLEDGFQDPEDILNLARRARDAGMEIQLTFHYSDYWSNGEIQDIPLEWRYVNDLPYDQAVAELERLVHEYTSDFLDRMVAQGTPPAYVALGNETAGGLLLPYGGSWQEGGSLDVMADFLTAGANAVHETLPDAKVILHLDAAGDQGKYEWWFGEIEKRNVPYDVIGSSYYPFWTQKDVATVAPFFTWAHERFGKPIMIMETGFNWHPVTHDGVEGQLHDNYRYGEDPISQRDFMRELIAAVKALPAGTVLGDIYWDPIFLGVPGAGWQVGAPNPISNTTLFDFDGVALPVFQAYRENAGSLR</sequence>
<dbReference type="InterPro" id="IPR011683">
    <property type="entry name" value="Glyco_hydro_53"/>
</dbReference>
<comment type="similarity">
    <text evidence="2 6">Belongs to the glycosyl hydrolase 53 family.</text>
</comment>
<dbReference type="GO" id="GO:0045490">
    <property type="term" value="P:pectin catabolic process"/>
    <property type="evidence" value="ECO:0007669"/>
    <property type="project" value="TreeGrafter"/>
</dbReference>
<keyword evidence="6" id="KW-0732">Signal</keyword>
<protein>
    <recommendedName>
        <fullName evidence="3 6">Arabinogalactan endo-beta-1,4-galactanase</fullName>
        <ecNumber evidence="3 6">3.2.1.89</ecNumber>
    </recommendedName>
</protein>
<reference evidence="7 8" key="1">
    <citation type="submission" date="2019-10" db="EMBL/GenBank/DDBJ databases">
        <title>Glycomyces albidus sp. nov., a novel actinomycete isolated from rhizosphere soil of wheat (Triticum aestivum L.).</title>
        <authorList>
            <person name="Qian L."/>
        </authorList>
    </citation>
    <scope>NUCLEOTIDE SEQUENCE [LARGE SCALE GENOMIC DNA]</scope>
    <source>
        <strain evidence="7 8">NEAU-7082</strain>
    </source>
</reference>
<evidence type="ECO:0000256" key="3">
    <source>
        <dbReference type="ARBA" id="ARBA00012556"/>
    </source>
</evidence>
<keyword evidence="5 6" id="KW-0326">Glycosidase</keyword>
<evidence type="ECO:0000256" key="6">
    <source>
        <dbReference type="RuleBase" id="RU361192"/>
    </source>
</evidence>
<evidence type="ECO:0000256" key="4">
    <source>
        <dbReference type="ARBA" id="ARBA00022801"/>
    </source>
</evidence>
<dbReference type="PANTHER" id="PTHR34983">
    <property type="entry name" value="ARABINOGALACTAN ENDO-BETA-1,4-GALACTANASE A"/>
    <property type="match status" value="1"/>
</dbReference>
<name>A0A6L5G8U1_9ACTN</name>
<comment type="caution">
    <text evidence="7">The sequence shown here is derived from an EMBL/GenBank/DDBJ whole genome shotgun (WGS) entry which is preliminary data.</text>
</comment>
<comment type="catalytic activity">
    <reaction evidence="1 6">
        <text>The enzyme specifically hydrolyzes (1-&gt;4)-beta-D-galactosidic linkages in type I arabinogalactans.</text>
        <dbReference type="EC" id="3.2.1.89"/>
    </reaction>
</comment>
<dbReference type="PANTHER" id="PTHR34983:SF1">
    <property type="entry name" value="ARABINOGALACTAN ENDO-BETA-1,4-GALACTANASE A"/>
    <property type="match status" value="1"/>
</dbReference>
<evidence type="ECO:0000256" key="1">
    <source>
        <dbReference type="ARBA" id="ARBA00001695"/>
    </source>
</evidence>
<dbReference type="Pfam" id="PF07745">
    <property type="entry name" value="Glyco_hydro_53"/>
    <property type="match status" value="1"/>
</dbReference>
<accession>A0A6L5G8U1</accession>
<dbReference type="RefSeq" id="WP_153025188.1">
    <property type="nucleotide sequence ID" value="NZ_WIAO01000010.1"/>
</dbReference>
<dbReference type="Proteomes" id="UP000477750">
    <property type="component" value="Unassembled WGS sequence"/>
</dbReference>
<organism evidence="7 8">
    <name type="scientific">Glycomyces albidus</name>
    <dbReference type="NCBI Taxonomy" id="2656774"/>
    <lineage>
        <taxon>Bacteria</taxon>
        <taxon>Bacillati</taxon>
        <taxon>Actinomycetota</taxon>
        <taxon>Actinomycetes</taxon>
        <taxon>Glycomycetales</taxon>
        <taxon>Glycomycetaceae</taxon>
        <taxon>Glycomyces</taxon>
    </lineage>
</organism>
<keyword evidence="4 6" id="KW-0378">Hydrolase</keyword>
<gene>
    <name evidence="7" type="ORF">GFD30_10705</name>
</gene>
<dbReference type="EC" id="3.2.1.89" evidence="3 6"/>
<dbReference type="SUPFAM" id="SSF51445">
    <property type="entry name" value="(Trans)glycosidases"/>
    <property type="match status" value="1"/>
</dbReference>
<evidence type="ECO:0000256" key="5">
    <source>
        <dbReference type="ARBA" id="ARBA00023295"/>
    </source>
</evidence>
<dbReference type="EMBL" id="WIAO01000010">
    <property type="protein sequence ID" value="MQM26036.1"/>
    <property type="molecule type" value="Genomic_DNA"/>
</dbReference>
<feature type="signal peptide" evidence="6">
    <location>
        <begin position="1"/>
        <end position="33"/>
    </location>
</feature>
<feature type="chain" id="PRO_5027156054" description="Arabinogalactan endo-beta-1,4-galactanase" evidence="6">
    <location>
        <begin position="34"/>
        <end position="546"/>
    </location>
</feature>
<dbReference type="GO" id="GO:0015926">
    <property type="term" value="F:glucosidase activity"/>
    <property type="evidence" value="ECO:0007669"/>
    <property type="project" value="InterPro"/>
</dbReference>
<dbReference type="Gene3D" id="2.60.120.260">
    <property type="entry name" value="Galactose-binding domain-like"/>
    <property type="match status" value="1"/>
</dbReference>
<evidence type="ECO:0000313" key="7">
    <source>
        <dbReference type="EMBL" id="MQM26036.1"/>
    </source>
</evidence>
<dbReference type="GO" id="GO:0031218">
    <property type="term" value="F:arabinogalactan endo-1,4-beta-galactosidase activity"/>
    <property type="evidence" value="ECO:0007669"/>
    <property type="project" value="UniProtKB-EC"/>
</dbReference>
<evidence type="ECO:0000256" key="2">
    <source>
        <dbReference type="ARBA" id="ARBA00010687"/>
    </source>
</evidence>
<proteinExistence type="inferred from homology"/>
<keyword evidence="8" id="KW-1185">Reference proteome</keyword>
<dbReference type="AlphaFoldDB" id="A0A6L5G8U1"/>